<proteinExistence type="predicted"/>
<sequence length="130" mass="14173">MGVDIVDTLPTALKNIMIIRDVIKNEKRGCIRLTVSISPDVASIHGGLIALLAMTSAEVVVTSLLHEEEALVVINHNINFLKHVALYGQEIDVESCIISKGEKVINIQTFVRSNEEDVAYAVTSFVSESP</sequence>
<protein>
    <recommendedName>
        <fullName evidence="1">Thioesterase domain-containing protein</fullName>
    </recommendedName>
</protein>
<comment type="caution">
    <text evidence="2">The sequence shown here is derived from an EMBL/GenBank/DDBJ whole genome shotgun (WGS) entry which is preliminary data.</text>
</comment>
<dbReference type="Gene3D" id="3.10.129.10">
    <property type="entry name" value="Hotdog Thioesterase"/>
    <property type="match status" value="1"/>
</dbReference>
<organism evidence="2">
    <name type="scientific">Ignisphaera aggregans</name>
    <dbReference type="NCBI Taxonomy" id="334771"/>
    <lineage>
        <taxon>Archaea</taxon>
        <taxon>Thermoproteota</taxon>
        <taxon>Thermoprotei</taxon>
        <taxon>Desulfurococcales</taxon>
        <taxon>Desulfurococcaceae</taxon>
        <taxon>Ignisphaera</taxon>
    </lineage>
</organism>
<accession>A0A7C2Z116</accession>
<evidence type="ECO:0000259" key="1">
    <source>
        <dbReference type="Pfam" id="PF03061"/>
    </source>
</evidence>
<feature type="domain" description="Thioesterase" evidence="1">
    <location>
        <begin position="44"/>
        <end position="117"/>
    </location>
</feature>
<dbReference type="InterPro" id="IPR006683">
    <property type="entry name" value="Thioestr_dom"/>
</dbReference>
<gene>
    <name evidence="2" type="ORF">ENO77_00430</name>
</gene>
<evidence type="ECO:0000313" key="2">
    <source>
        <dbReference type="EMBL" id="HEW52643.1"/>
    </source>
</evidence>
<dbReference type="SUPFAM" id="SSF54637">
    <property type="entry name" value="Thioesterase/thiol ester dehydrase-isomerase"/>
    <property type="match status" value="1"/>
</dbReference>
<dbReference type="CDD" id="cd03440">
    <property type="entry name" value="hot_dog"/>
    <property type="match status" value="1"/>
</dbReference>
<dbReference type="EMBL" id="DSGT01000002">
    <property type="protein sequence ID" value="HEW52643.1"/>
    <property type="molecule type" value="Genomic_DNA"/>
</dbReference>
<dbReference type="AlphaFoldDB" id="A0A7C2Z116"/>
<dbReference type="Pfam" id="PF03061">
    <property type="entry name" value="4HBT"/>
    <property type="match status" value="1"/>
</dbReference>
<dbReference type="InterPro" id="IPR029069">
    <property type="entry name" value="HotDog_dom_sf"/>
</dbReference>
<reference evidence="2" key="1">
    <citation type="journal article" date="2020" name="mSystems">
        <title>Genome- and Community-Level Interaction Insights into Carbon Utilization and Element Cycling Functions of Hydrothermarchaeota in Hydrothermal Sediment.</title>
        <authorList>
            <person name="Zhou Z."/>
            <person name="Liu Y."/>
            <person name="Xu W."/>
            <person name="Pan J."/>
            <person name="Luo Z.H."/>
            <person name="Li M."/>
        </authorList>
    </citation>
    <scope>NUCLEOTIDE SEQUENCE [LARGE SCALE GENOMIC DNA]</scope>
    <source>
        <strain evidence="2">SpSt-16</strain>
    </source>
</reference>
<name>A0A7C2Z116_9CREN</name>